<dbReference type="SUPFAM" id="SSF103481">
    <property type="entry name" value="Multidrug resistance efflux transporter EmrE"/>
    <property type="match status" value="2"/>
</dbReference>
<organism evidence="8">
    <name type="scientific">bioreactor metagenome</name>
    <dbReference type="NCBI Taxonomy" id="1076179"/>
    <lineage>
        <taxon>unclassified sequences</taxon>
        <taxon>metagenomes</taxon>
        <taxon>ecological metagenomes</taxon>
    </lineage>
</organism>
<reference evidence="8" key="1">
    <citation type="submission" date="2019-08" db="EMBL/GenBank/DDBJ databases">
        <authorList>
            <person name="Kucharzyk K."/>
            <person name="Murdoch R.W."/>
            <person name="Higgins S."/>
            <person name="Loffler F."/>
        </authorList>
    </citation>
    <scope>NUCLEOTIDE SEQUENCE</scope>
</reference>
<name>A0A644TUW3_9ZZZZ</name>
<feature type="transmembrane region" description="Helical" evidence="6">
    <location>
        <begin position="208"/>
        <end position="231"/>
    </location>
</feature>
<dbReference type="EMBL" id="VSSQ01000055">
    <property type="protein sequence ID" value="MPL70788.1"/>
    <property type="molecule type" value="Genomic_DNA"/>
</dbReference>
<evidence type="ECO:0000256" key="6">
    <source>
        <dbReference type="SAM" id="Phobius"/>
    </source>
</evidence>
<gene>
    <name evidence="8" type="ORF">SDC9_16549</name>
</gene>
<comment type="caution">
    <text evidence="8">The sequence shown here is derived from an EMBL/GenBank/DDBJ whole genome shotgun (WGS) entry which is preliminary data.</text>
</comment>
<sequence length="301" mass="32118">MASDRATQHPPLSQQALGTLAMAATAILWSSFGISVKIVDWNPFAISAGRSISAVFFLLLIVRRKKGRPSLSFDQVSGALLLAVTVILFTIATKRTTAANAILLQYAAPLYVAILGAFMLKEKPKIEHWLALAAIAFGMFFFFKDSLGGGTLLGDSLAVISGVTYALQLVMLRKQRADSPFDSLLLGNIFIALISVGVALFMPPPVLSLTSVLAVVLGGIVQGSISTILFAYAIKRITALESILTAVIEPILNPLWVFLFLGEIPGRGAIFGGMIIIAAILGSSLISVRRSSKESIRSVER</sequence>
<feature type="transmembrane region" description="Helical" evidence="6">
    <location>
        <begin position="44"/>
        <end position="61"/>
    </location>
</feature>
<feature type="transmembrane region" description="Helical" evidence="6">
    <location>
        <begin position="73"/>
        <end position="92"/>
    </location>
</feature>
<feature type="transmembrane region" description="Helical" evidence="6">
    <location>
        <begin position="126"/>
        <end position="143"/>
    </location>
</feature>
<keyword evidence="5 6" id="KW-0472">Membrane</keyword>
<feature type="transmembrane region" description="Helical" evidence="6">
    <location>
        <begin position="268"/>
        <end position="288"/>
    </location>
</feature>
<dbReference type="Pfam" id="PF00892">
    <property type="entry name" value="EamA"/>
    <property type="match status" value="2"/>
</dbReference>
<dbReference type="InterPro" id="IPR000620">
    <property type="entry name" value="EamA_dom"/>
</dbReference>
<accession>A0A644TUW3</accession>
<protein>
    <recommendedName>
        <fullName evidence="7">EamA domain-containing protein</fullName>
    </recommendedName>
</protein>
<feature type="transmembrane region" description="Helical" evidence="6">
    <location>
        <begin position="184"/>
        <end position="202"/>
    </location>
</feature>
<evidence type="ECO:0000256" key="1">
    <source>
        <dbReference type="ARBA" id="ARBA00004651"/>
    </source>
</evidence>
<dbReference type="PANTHER" id="PTHR42920:SF5">
    <property type="entry name" value="EAMA DOMAIN-CONTAINING PROTEIN"/>
    <property type="match status" value="1"/>
</dbReference>
<dbReference type="PANTHER" id="PTHR42920">
    <property type="entry name" value="OS03G0707200 PROTEIN-RELATED"/>
    <property type="match status" value="1"/>
</dbReference>
<dbReference type="AlphaFoldDB" id="A0A644TUW3"/>
<feature type="transmembrane region" description="Helical" evidence="6">
    <location>
        <begin position="98"/>
        <end position="119"/>
    </location>
</feature>
<evidence type="ECO:0000313" key="8">
    <source>
        <dbReference type="EMBL" id="MPL70788.1"/>
    </source>
</evidence>
<dbReference type="InterPro" id="IPR051258">
    <property type="entry name" value="Diverse_Substrate_Transporter"/>
</dbReference>
<evidence type="ECO:0000259" key="7">
    <source>
        <dbReference type="Pfam" id="PF00892"/>
    </source>
</evidence>
<feature type="transmembrane region" description="Helical" evidence="6">
    <location>
        <begin position="243"/>
        <end position="262"/>
    </location>
</feature>
<keyword evidence="3 6" id="KW-0812">Transmembrane</keyword>
<proteinExistence type="predicted"/>
<evidence type="ECO:0000256" key="5">
    <source>
        <dbReference type="ARBA" id="ARBA00023136"/>
    </source>
</evidence>
<evidence type="ECO:0000256" key="4">
    <source>
        <dbReference type="ARBA" id="ARBA00022989"/>
    </source>
</evidence>
<feature type="transmembrane region" description="Helical" evidence="6">
    <location>
        <begin position="149"/>
        <end position="172"/>
    </location>
</feature>
<feature type="transmembrane region" description="Helical" evidence="6">
    <location>
        <begin position="12"/>
        <end position="32"/>
    </location>
</feature>
<keyword evidence="2" id="KW-1003">Cell membrane</keyword>
<keyword evidence="4 6" id="KW-1133">Transmembrane helix</keyword>
<dbReference type="InterPro" id="IPR037185">
    <property type="entry name" value="EmrE-like"/>
</dbReference>
<dbReference type="GO" id="GO:0005886">
    <property type="term" value="C:plasma membrane"/>
    <property type="evidence" value="ECO:0007669"/>
    <property type="project" value="UniProtKB-SubCell"/>
</dbReference>
<evidence type="ECO:0000256" key="2">
    <source>
        <dbReference type="ARBA" id="ARBA00022475"/>
    </source>
</evidence>
<feature type="domain" description="EamA" evidence="7">
    <location>
        <begin position="17"/>
        <end position="142"/>
    </location>
</feature>
<evidence type="ECO:0000256" key="3">
    <source>
        <dbReference type="ARBA" id="ARBA00022692"/>
    </source>
</evidence>
<feature type="domain" description="EamA" evidence="7">
    <location>
        <begin position="153"/>
        <end position="284"/>
    </location>
</feature>
<comment type="subcellular location">
    <subcellularLocation>
        <location evidence="1">Cell membrane</location>
        <topology evidence="1">Multi-pass membrane protein</topology>
    </subcellularLocation>
</comment>